<comment type="caution">
    <text evidence="2">The sequence shown here is derived from an EMBL/GenBank/DDBJ whole genome shotgun (WGS) entry which is preliminary data.</text>
</comment>
<reference evidence="2 3" key="1">
    <citation type="submission" date="2024-09" db="EMBL/GenBank/DDBJ databases">
        <title>Floridaenema gen nov. (Aerosakkonemataceae, Aerosakkonematales ord. nov., Cyanobacteria) from benthic tropical and subtropical fresh waters, with the description of four new species.</title>
        <authorList>
            <person name="Moretto J.A."/>
            <person name="Berthold D.E."/>
            <person name="Lefler F.W."/>
            <person name="Huang I.-S."/>
            <person name="Laughinghouse H. IV."/>
        </authorList>
    </citation>
    <scope>NUCLEOTIDE SEQUENCE [LARGE SCALE GENOMIC DNA]</scope>
    <source>
        <strain evidence="2 3">BLCC-F167</strain>
    </source>
</reference>
<gene>
    <name evidence="2" type="ORF">ACE1CA_00230</name>
</gene>
<feature type="region of interest" description="Disordered" evidence="1">
    <location>
        <begin position="1"/>
        <end position="22"/>
    </location>
</feature>
<evidence type="ECO:0000313" key="3">
    <source>
        <dbReference type="Proteomes" id="UP001576780"/>
    </source>
</evidence>
<accession>A0ABV4WDI3</accession>
<name>A0ABV4WDI3_9CYAN</name>
<dbReference type="EMBL" id="JBHFNT010000004">
    <property type="protein sequence ID" value="MFB2832937.1"/>
    <property type="molecule type" value="Genomic_DNA"/>
</dbReference>
<protein>
    <submittedName>
        <fullName evidence="2">Uncharacterized protein</fullName>
    </submittedName>
</protein>
<evidence type="ECO:0000313" key="2">
    <source>
        <dbReference type="EMBL" id="MFB2832937.1"/>
    </source>
</evidence>
<organism evidence="2 3">
    <name type="scientific">Floridaenema evergladense BLCC-F167</name>
    <dbReference type="NCBI Taxonomy" id="3153639"/>
    <lineage>
        <taxon>Bacteria</taxon>
        <taxon>Bacillati</taxon>
        <taxon>Cyanobacteriota</taxon>
        <taxon>Cyanophyceae</taxon>
        <taxon>Oscillatoriophycideae</taxon>
        <taxon>Aerosakkonematales</taxon>
        <taxon>Aerosakkonemataceae</taxon>
        <taxon>Floridanema</taxon>
        <taxon>Floridanema evergladense</taxon>
    </lineage>
</organism>
<keyword evidence="3" id="KW-1185">Reference proteome</keyword>
<sequence>MTKSKGMGRGSNPASHRNKPKLGDEHIRFHVCLLPHQKQSALELGNGNASDGIRKALDICNREYHIENPTKLVLLLTLAQASAEPTKSELIAQALDYLENWSIERSWEKVKAETVTKTKNGAFII</sequence>
<dbReference type="RefSeq" id="WP_413275413.1">
    <property type="nucleotide sequence ID" value="NZ_JBHFNT010000004.1"/>
</dbReference>
<proteinExistence type="predicted"/>
<evidence type="ECO:0000256" key="1">
    <source>
        <dbReference type="SAM" id="MobiDB-lite"/>
    </source>
</evidence>
<dbReference type="Proteomes" id="UP001576780">
    <property type="component" value="Unassembled WGS sequence"/>
</dbReference>